<feature type="transmembrane region" description="Helical" evidence="1">
    <location>
        <begin position="48"/>
        <end position="66"/>
    </location>
</feature>
<feature type="transmembrane region" description="Helical" evidence="1">
    <location>
        <begin position="150"/>
        <end position="168"/>
    </location>
</feature>
<evidence type="ECO:0000256" key="1">
    <source>
        <dbReference type="SAM" id="Phobius"/>
    </source>
</evidence>
<feature type="transmembrane region" description="Helical" evidence="1">
    <location>
        <begin position="117"/>
        <end position="138"/>
    </location>
</feature>
<keyword evidence="1" id="KW-0472">Membrane</keyword>
<reference evidence="3 4" key="1">
    <citation type="submission" date="2016-03" db="EMBL/GenBank/DDBJ databases">
        <authorList>
            <person name="Ploux O."/>
        </authorList>
    </citation>
    <scope>NUCLEOTIDE SEQUENCE [LARGE SCALE GENOMIC DNA]</scope>
    <source>
        <strain evidence="3 4">BER2</strain>
    </source>
</reference>
<dbReference type="PANTHER" id="PTHR42208">
    <property type="entry name" value="HEAVY METAL TRANSPORTER-RELATED"/>
    <property type="match status" value="1"/>
</dbReference>
<feature type="domain" description="Urease accessory protein UreH-like transmembrane" evidence="2">
    <location>
        <begin position="13"/>
        <end position="200"/>
    </location>
</feature>
<dbReference type="AlphaFoldDB" id="A0A150WV00"/>
<comment type="caution">
    <text evidence="3">The sequence shown here is derived from an EMBL/GenBank/DDBJ whole genome shotgun (WGS) entry which is preliminary data.</text>
</comment>
<name>A0A150WV00_BDEBC</name>
<organism evidence="3 4">
    <name type="scientific">Bdellovibrio bacteriovorus</name>
    <dbReference type="NCBI Taxonomy" id="959"/>
    <lineage>
        <taxon>Bacteria</taxon>
        <taxon>Pseudomonadati</taxon>
        <taxon>Bdellovibrionota</taxon>
        <taxon>Bdellovibrionia</taxon>
        <taxon>Bdellovibrionales</taxon>
        <taxon>Pseudobdellovibrionaceae</taxon>
        <taxon>Bdellovibrio</taxon>
    </lineage>
</organism>
<dbReference type="OrthoDB" id="9798690at2"/>
<sequence>MTSSTLLLALGILSASFFGSWHCAAMCGPIASLMSARRSLLMYNIGRGCAYIFLGAFAGYLGQFFLQNDWRMFRYVGAGLLATVLILYGLSMLLPSGFKFPASHFILPVIKKIQGRFLSRSGFVIGLLTAFLPCGWLYTYVLAAVTTKSPWAGALVMGLFWLGGLPTLSAVPSMIRSTIDHAGLRYQKIAGGILVISGLYSIASFMFLH</sequence>
<dbReference type="EMBL" id="LUKF01000002">
    <property type="protein sequence ID" value="KYG70299.1"/>
    <property type="molecule type" value="Genomic_DNA"/>
</dbReference>
<dbReference type="PANTHER" id="PTHR42208:SF1">
    <property type="entry name" value="HEAVY METAL TRANSPORTER"/>
    <property type="match status" value="1"/>
</dbReference>
<dbReference type="Proteomes" id="UP000075391">
    <property type="component" value="Unassembled WGS sequence"/>
</dbReference>
<evidence type="ECO:0000313" key="4">
    <source>
        <dbReference type="Proteomes" id="UP000075391"/>
    </source>
</evidence>
<feature type="transmembrane region" description="Helical" evidence="1">
    <location>
        <begin position="189"/>
        <end position="208"/>
    </location>
</feature>
<proteinExistence type="predicted"/>
<protein>
    <recommendedName>
        <fullName evidence="2">Urease accessory protein UreH-like transmembrane domain-containing protein</fullName>
    </recommendedName>
</protein>
<evidence type="ECO:0000313" key="3">
    <source>
        <dbReference type="EMBL" id="KYG70299.1"/>
    </source>
</evidence>
<evidence type="ECO:0000259" key="2">
    <source>
        <dbReference type="Pfam" id="PF13386"/>
    </source>
</evidence>
<gene>
    <name evidence="3" type="ORF">AZI85_14245</name>
</gene>
<keyword evidence="1" id="KW-1133">Transmembrane helix</keyword>
<feature type="transmembrane region" description="Helical" evidence="1">
    <location>
        <begin position="72"/>
        <end position="96"/>
    </location>
</feature>
<accession>A0A150WV00</accession>
<dbReference type="RefSeq" id="WP_063242779.1">
    <property type="nucleotide sequence ID" value="NZ_LUKF01000002.1"/>
</dbReference>
<dbReference type="InterPro" id="IPR039447">
    <property type="entry name" value="UreH-like_TM_dom"/>
</dbReference>
<feature type="transmembrane region" description="Helical" evidence="1">
    <location>
        <begin position="6"/>
        <end position="27"/>
    </location>
</feature>
<dbReference type="Pfam" id="PF13386">
    <property type="entry name" value="DsbD_2"/>
    <property type="match status" value="1"/>
</dbReference>
<keyword evidence="1" id="KW-0812">Transmembrane</keyword>